<dbReference type="Proteomes" id="UP001299220">
    <property type="component" value="Unassembled WGS sequence"/>
</dbReference>
<dbReference type="Gene3D" id="3.40.50.880">
    <property type="match status" value="1"/>
</dbReference>
<name>A0ABS9CKH4_9FIRM</name>
<sequence length="180" mass="18842">MIYVFLANGFEEIEALTPVDILRRAELEVKTVGVGGKTVTGSHGITVTADIEEKDVTTDDMEMMILPGGMPGTLNLEKSPIVTACAEYCARNGIYLAAICAAPSILGHLGILDGREAICFPGFENELKGAKLSEKHVCVDGSVITAKGMGVATQFGLALTGLMAGKDVADKIHASIQCAD</sequence>
<dbReference type="EMBL" id="JAFBIT010000001">
    <property type="protein sequence ID" value="MCF2651637.1"/>
    <property type="molecule type" value="Genomic_DNA"/>
</dbReference>
<dbReference type="PANTHER" id="PTHR48094">
    <property type="entry name" value="PROTEIN/NUCLEIC ACID DEGLYCASE DJ-1-RELATED"/>
    <property type="match status" value="1"/>
</dbReference>
<feature type="domain" description="DJ-1/PfpI" evidence="1">
    <location>
        <begin position="2"/>
        <end position="159"/>
    </location>
</feature>
<dbReference type="SUPFAM" id="SSF52317">
    <property type="entry name" value="Class I glutamine amidotransferase-like"/>
    <property type="match status" value="1"/>
</dbReference>
<dbReference type="InterPro" id="IPR006287">
    <property type="entry name" value="DJ-1"/>
</dbReference>
<evidence type="ECO:0000259" key="1">
    <source>
        <dbReference type="Pfam" id="PF01965"/>
    </source>
</evidence>
<protein>
    <submittedName>
        <fullName evidence="2">DJ-1/PfpI family protein</fullName>
    </submittedName>
</protein>
<dbReference type="CDD" id="cd03135">
    <property type="entry name" value="GATase1_DJ-1"/>
    <property type="match status" value="1"/>
</dbReference>
<accession>A0ABS9CKH4</accession>
<dbReference type="Pfam" id="PF01965">
    <property type="entry name" value="DJ-1_PfpI"/>
    <property type="match status" value="1"/>
</dbReference>
<dbReference type="RefSeq" id="WP_235322649.1">
    <property type="nucleotide sequence ID" value="NZ_JAFBIT010000001.1"/>
</dbReference>
<evidence type="ECO:0000313" key="2">
    <source>
        <dbReference type="EMBL" id="MCF2651637.1"/>
    </source>
</evidence>
<dbReference type="NCBIfam" id="TIGR01383">
    <property type="entry name" value="not_thiJ"/>
    <property type="match status" value="1"/>
</dbReference>
<reference evidence="2 3" key="1">
    <citation type="submission" date="2020-12" db="EMBL/GenBank/DDBJ databases">
        <title>Whole genome sequences of gut porcine anaerobes.</title>
        <authorList>
            <person name="Kubasova T."/>
            <person name="Jahodarova E."/>
            <person name="Rychlik I."/>
        </authorList>
    </citation>
    <scope>NUCLEOTIDE SEQUENCE [LARGE SCALE GENOMIC DNA]</scope>
    <source>
        <strain evidence="2 3">An867</strain>
    </source>
</reference>
<dbReference type="PANTHER" id="PTHR48094:SF12">
    <property type="entry name" value="PARKINSON DISEASE PROTEIN 7 HOMOLOG"/>
    <property type="match status" value="1"/>
</dbReference>
<dbReference type="InterPro" id="IPR029062">
    <property type="entry name" value="Class_I_gatase-like"/>
</dbReference>
<keyword evidence="3" id="KW-1185">Reference proteome</keyword>
<comment type="caution">
    <text evidence="2">The sequence shown here is derived from an EMBL/GenBank/DDBJ whole genome shotgun (WGS) entry which is preliminary data.</text>
</comment>
<proteinExistence type="predicted"/>
<organism evidence="2 3">
    <name type="scientific">Anaeromassilibacillus senegalensis</name>
    <dbReference type="NCBI Taxonomy" id="1673717"/>
    <lineage>
        <taxon>Bacteria</taxon>
        <taxon>Bacillati</taxon>
        <taxon>Bacillota</taxon>
        <taxon>Clostridia</taxon>
        <taxon>Eubacteriales</taxon>
        <taxon>Acutalibacteraceae</taxon>
        <taxon>Anaeromassilibacillus</taxon>
    </lineage>
</organism>
<dbReference type="InterPro" id="IPR002818">
    <property type="entry name" value="DJ-1/PfpI"/>
</dbReference>
<dbReference type="InterPro" id="IPR050325">
    <property type="entry name" value="Prot/Nucl_acid_deglycase"/>
</dbReference>
<gene>
    <name evidence="2" type="ORF">JQM67_03385</name>
</gene>
<evidence type="ECO:0000313" key="3">
    <source>
        <dbReference type="Proteomes" id="UP001299220"/>
    </source>
</evidence>